<feature type="transmembrane region" description="Helical" evidence="1">
    <location>
        <begin position="236"/>
        <end position="255"/>
    </location>
</feature>
<evidence type="ECO:0008006" key="7">
    <source>
        <dbReference type="Google" id="ProtNLM"/>
    </source>
</evidence>
<dbReference type="Proteomes" id="UP001151834">
    <property type="component" value="Unassembled WGS sequence"/>
</dbReference>
<feature type="transmembrane region" description="Helical" evidence="1">
    <location>
        <begin position="191"/>
        <end position="207"/>
    </location>
</feature>
<dbReference type="GeneID" id="49394311"/>
<dbReference type="RefSeq" id="WP_050338431.1">
    <property type="nucleotide sequence ID" value="NZ_BJZC01000124.1"/>
</dbReference>
<evidence type="ECO:0000313" key="3">
    <source>
        <dbReference type="EMBL" id="PRO94258.1"/>
    </source>
</evidence>
<keyword evidence="5" id="KW-1185">Reference proteome</keyword>
<dbReference type="EMBL" id="JAPEQV010000001">
    <property type="protein sequence ID" value="MDF2311292.1"/>
    <property type="molecule type" value="Genomic_DNA"/>
</dbReference>
<evidence type="ECO:0000313" key="6">
    <source>
        <dbReference type="Proteomes" id="UP000276249"/>
    </source>
</evidence>
<dbReference type="Proteomes" id="UP000276249">
    <property type="component" value="Unassembled WGS sequence"/>
</dbReference>
<dbReference type="EMBL" id="PVOB01000189">
    <property type="protein sequence ID" value="PRO94258.1"/>
    <property type="molecule type" value="Genomic_DNA"/>
</dbReference>
<evidence type="ECO:0000313" key="2">
    <source>
        <dbReference type="EMBL" id="MDF2311292.1"/>
    </source>
</evidence>
<feature type="transmembrane region" description="Helical" evidence="1">
    <location>
        <begin position="261"/>
        <end position="280"/>
    </location>
</feature>
<evidence type="ECO:0000313" key="4">
    <source>
        <dbReference type="EMBL" id="RMW49157.1"/>
    </source>
</evidence>
<feature type="transmembrane region" description="Helical" evidence="1">
    <location>
        <begin position="164"/>
        <end position="184"/>
    </location>
</feature>
<reference evidence="2" key="4">
    <citation type="journal article" date="2023" name="Front Nutr">
        <title>Lactiplantibacillus pentosus P2020 protects the hyperuricemia and renal inflammation in mice.</title>
        <authorList>
            <person name="Wang Z."/>
            <person name="Song L."/>
            <person name="Li X."/>
            <person name="Xiao Y."/>
            <person name="Huang Y."/>
            <person name="Zhang Y."/>
            <person name="Li J."/>
            <person name="Li M."/>
            <person name="Ren Z."/>
        </authorList>
    </citation>
    <scope>NUCLEOTIDE SEQUENCE</scope>
    <source>
        <strain evidence="2">P2000</strain>
    </source>
</reference>
<dbReference type="InterPro" id="IPR021200">
    <property type="entry name" value="CHIM_prot"/>
</dbReference>
<feature type="transmembrane region" description="Helical" evidence="1">
    <location>
        <begin position="12"/>
        <end position="36"/>
    </location>
</feature>
<proteinExistence type="predicted"/>
<sequence length="533" mass="60467">MKNYFYRFSHTTISVIWWILFGLTLVFAVTSPNIILGDNATFGTSTTMLTTSLIIAIVAVVILNATYPRIHRWFVTVFVTRQLWTASGLLALVVIGQIIFVTFVHPVSGFDAGMLHYAATSAKHVQEVGVTAYYSLNQNNMPIMLLMHWLSEVTGQTSWQFFDYLTLLFVDLSAIFNLVSVWVVRRQALGIALYLHAAWLAVFPSIIMPYTDAWGLPLVSFYLCCYFVMRQTDWSPLPRLIAAVGFGISVTLTYFMKPSSIIPVIAIVIIEGLGALHRHGPLKGPRVFIVVAMLILMVESAGFTYHYTNRAIQDQTYIRLDKSRAIPAIHFMAMGVYGSGGYSEKQAIQMAVLPTEQQKTDYSIRMLTRRLKQLGPMGYVSFLIKKQRNNTADGTFGWLKEGNFFRENQKPSNRGFSNWLKNFIYLYGRHIADFRYVAQLWWITLLVIIAIGTGPRRQLTQLLRLSLIGGFLFLLAFEGGRSRYLIQYLPCLLLLSSFSFERAVINVRRVADWYHRKLAQAIAADEAKSTADD</sequence>
<name>A0A2I0Z2X0_LACPE</name>
<dbReference type="Proteomes" id="UP000238378">
    <property type="component" value="Unassembled WGS sequence"/>
</dbReference>
<dbReference type="AlphaFoldDB" id="A0A2I0Z2X0"/>
<reference evidence="2" key="3">
    <citation type="submission" date="2022-11" db="EMBL/GenBank/DDBJ databases">
        <authorList>
            <person name="Wang Z."/>
        </authorList>
    </citation>
    <scope>NUCLEOTIDE SEQUENCE</scope>
    <source>
        <strain evidence="2">P2000</strain>
    </source>
</reference>
<dbReference type="EMBL" id="RDCJ01000066">
    <property type="protein sequence ID" value="RMW49157.1"/>
    <property type="molecule type" value="Genomic_DNA"/>
</dbReference>
<gene>
    <name evidence="3" type="ORF">C6Y08_10950</name>
    <name evidence="4" type="ORF">D6U18_06520</name>
    <name evidence="2" type="ORF">OOJ94_00505</name>
</gene>
<feature type="transmembrane region" description="Helical" evidence="1">
    <location>
        <begin position="462"/>
        <end position="479"/>
    </location>
</feature>
<reference evidence="4 6" key="2">
    <citation type="submission" date="2018-10" db="EMBL/GenBank/DDBJ databases">
        <title>Genome sequences of five Lactobacillus pentosus strains isolated from brines of traditionally fermented spanish-style green table olives and differences between them.</title>
        <authorList>
            <person name="Jimenez Diaz R."/>
        </authorList>
    </citation>
    <scope>NUCLEOTIDE SEQUENCE [LARGE SCALE GENOMIC DNA]</scope>
    <source>
        <strain evidence="4 6">IG10</strain>
    </source>
</reference>
<organism evidence="4 6">
    <name type="scientific">Lactiplantibacillus pentosus</name>
    <name type="common">Lactobacillus pentosus</name>
    <dbReference type="NCBI Taxonomy" id="1589"/>
    <lineage>
        <taxon>Bacteria</taxon>
        <taxon>Bacillati</taxon>
        <taxon>Bacillota</taxon>
        <taxon>Bacilli</taxon>
        <taxon>Lactobacillales</taxon>
        <taxon>Lactobacillaceae</taxon>
        <taxon>Lactiplantibacillus</taxon>
    </lineage>
</organism>
<evidence type="ECO:0000313" key="5">
    <source>
        <dbReference type="Proteomes" id="UP000238378"/>
    </source>
</evidence>
<reference evidence="3 5" key="1">
    <citation type="submission" date="2018-03" db="EMBL/GenBank/DDBJ databases">
        <title>Draft Genome Sequences of six Lactobacillus pentosus Strains Isolated from Brines of Traditionally Fermented Spanish-Style Green Table Olives.</title>
        <authorList>
            <person name="Calero-Delgado B."/>
            <person name="Martin-Platero A.M."/>
            <person name="Perez-Pulido A.J."/>
            <person name="Benitez-Cabello A."/>
            <person name="Casimiro-Soriguer C.S."/>
            <person name="Martinez-Bueno M."/>
            <person name="Arroyo-Lopez F.N."/>
            <person name="Rodriguez-Gomez F."/>
            <person name="Bautista-Gallego J."/>
            <person name="Garrido-Fernandez A."/>
            <person name="Jimenez-Diaz R."/>
        </authorList>
    </citation>
    <scope>NUCLEOTIDE SEQUENCE [LARGE SCALE GENOMIC DNA]</scope>
    <source>
        <strain evidence="3 5">IG2</strain>
    </source>
</reference>
<feature type="transmembrane region" description="Helical" evidence="1">
    <location>
        <begin position="287"/>
        <end position="307"/>
    </location>
</feature>
<dbReference type="OrthoDB" id="5695313at2"/>
<keyword evidence="1" id="KW-0472">Membrane</keyword>
<comment type="caution">
    <text evidence="4">The sequence shown here is derived from an EMBL/GenBank/DDBJ whole genome shotgun (WGS) entry which is preliminary data.</text>
</comment>
<keyword evidence="1" id="KW-0812">Transmembrane</keyword>
<feature type="transmembrane region" description="Helical" evidence="1">
    <location>
        <begin position="436"/>
        <end position="455"/>
    </location>
</feature>
<feature type="transmembrane region" description="Helical" evidence="1">
    <location>
        <begin position="83"/>
        <end position="104"/>
    </location>
</feature>
<protein>
    <recommendedName>
        <fullName evidence="7">Integral membrane protein</fullName>
    </recommendedName>
</protein>
<evidence type="ECO:0000256" key="1">
    <source>
        <dbReference type="SAM" id="Phobius"/>
    </source>
</evidence>
<keyword evidence="1" id="KW-1133">Transmembrane helix</keyword>
<accession>A0A2I0Z2X0</accession>
<dbReference type="NCBIfam" id="TIGR03766">
    <property type="entry name" value="TIGR03766 family XrtG-associated glycosyltransferase"/>
    <property type="match status" value="1"/>
</dbReference>
<feature type="transmembrane region" description="Helical" evidence="1">
    <location>
        <begin position="42"/>
        <end position="63"/>
    </location>
</feature>